<organism evidence="1 2">
    <name type="scientific">Roseisalinus antarcticus</name>
    <dbReference type="NCBI Taxonomy" id="254357"/>
    <lineage>
        <taxon>Bacteria</taxon>
        <taxon>Pseudomonadati</taxon>
        <taxon>Pseudomonadota</taxon>
        <taxon>Alphaproteobacteria</taxon>
        <taxon>Rhodobacterales</taxon>
        <taxon>Roseobacteraceae</taxon>
        <taxon>Roseisalinus</taxon>
    </lineage>
</organism>
<dbReference type="SUPFAM" id="SSF54909">
    <property type="entry name" value="Dimeric alpha+beta barrel"/>
    <property type="match status" value="1"/>
</dbReference>
<evidence type="ECO:0008006" key="3">
    <source>
        <dbReference type="Google" id="ProtNLM"/>
    </source>
</evidence>
<keyword evidence="2" id="KW-1185">Reference proteome</keyword>
<dbReference type="EMBL" id="FWFZ01000010">
    <property type="protein sequence ID" value="SLN52111.1"/>
    <property type="molecule type" value="Genomic_DNA"/>
</dbReference>
<dbReference type="Proteomes" id="UP000193900">
    <property type="component" value="Unassembled WGS sequence"/>
</dbReference>
<dbReference type="InterPro" id="IPR011008">
    <property type="entry name" value="Dimeric_a/b-barrel"/>
</dbReference>
<proteinExistence type="predicted"/>
<dbReference type="OrthoDB" id="1453400at2"/>
<sequence length="105" mass="12022">MSKTFEIVTFRLKEGVTHEEFNKETMSMERNFLGKLHGFADRDTGISDDGEVAVVLHWDSAEDAQSSIDKFVDAEDTKSFTAMIDMETFKMRRFSLTDHYDLVSG</sequence>
<dbReference type="RefSeq" id="WP_085879157.1">
    <property type="nucleotide sequence ID" value="NZ_FWFZ01000010.1"/>
</dbReference>
<evidence type="ECO:0000313" key="2">
    <source>
        <dbReference type="Proteomes" id="UP000193900"/>
    </source>
</evidence>
<accession>A0A1Y5T4G2</accession>
<reference evidence="1 2" key="1">
    <citation type="submission" date="2017-03" db="EMBL/GenBank/DDBJ databases">
        <authorList>
            <person name="Afonso C.L."/>
            <person name="Miller P.J."/>
            <person name="Scott M.A."/>
            <person name="Spackman E."/>
            <person name="Goraichik I."/>
            <person name="Dimitrov K.M."/>
            <person name="Suarez D.L."/>
            <person name="Swayne D.E."/>
        </authorList>
    </citation>
    <scope>NUCLEOTIDE SEQUENCE [LARGE SCALE GENOMIC DNA]</scope>
    <source>
        <strain evidence="1 2">CECT 7023</strain>
    </source>
</reference>
<protein>
    <recommendedName>
        <fullName evidence="3">ABM domain-containing protein</fullName>
    </recommendedName>
</protein>
<gene>
    <name evidence="1" type="ORF">ROA7023_02299</name>
</gene>
<name>A0A1Y5T4G2_9RHOB</name>
<dbReference type="AlphaFoldDB" id="A0A1Y5T4G2"/>
<evidence type="ECO:0000313" key="1">
    <source>
        <dbReference type="EMBL" id="SLN52111.1"/>
    </source>
</evidence>